<dbReference type="InterPro" id="IPR036865">
    <property type="entry name" value="CRAL-TRIO_dom_sf"/>
</dbReference>
<dbReference type="InterPro" id="IPR036273">
    <property type="entry name" value="CRAL/TRIO_N_dom_sf"/>
</dbReference>
<dbReference type="SMART" id="SM00516">
    <property type="entry name" value="SEC14"/>
    <property type="match status" value="1"/>
</dbReference>
<proteinExistence type="predicted"/>
<evidence type="ECO:0000313" key="2">
    <source>
        <dbReference type="EMBL" id="CAF0773472.1"/>
    </source>
</evidence>
<dbReference type="Proteomes" id="UP000663852">
    <property type="component" value="Unassembled WGS sequence"/>
</dbReference>
<keyword evidence="4" id="KW-1185">Reference proteome</keyword>
<dbReference type="EMBL" id="CAJNOR010000049">
    <property type="protein sequence ID" value="CAF0773472.1"/>
    <property type="molecule type" value="Genomic_DNA"/>
</dbReference>
<reference evidence="2" key="1">
    <citation type="submission" date="2021-02" db="EMBL/GenBank/DDBJ databases">
        <authorList>
            <person name="Nowell W R."/>
        </authorList>
    </citation>
    <scope>NUCLEOTIDE SEQUENCE</scope>
</reference>
<gene>
    <name evidence="3" type="ORF">EDS130_LOCUS15349</name>
    <name evidence="2" type="ORF">XAT740_LOCUS1580</name>
</gene>
<dbReference type="SUPFAM" id="SSF46938">
    <property type="entry name" value="CRAL/TRIO N-terminal domain"/>
    <property type="match status" value="1"/>
</dbReference>
<dbReference type="AlphaFoldDB" id="A0A813QY61"/>
<dbReference type="Proteomes" id="UP000663828">
    <property type="component" value="Unassembled WGS sequence"/>
</dbReference>
<evidence type="ECO:0000313" key="3">
    <source>
        <dbReference type="EMBL" id="CAF1010163.1"/>
    </source>
</evidence>
<dbReference type="Gene3D" id="1.10.8.20">
    <property type="entry name" value="N-terminal domain of phosphatidylinositol transfer protein sec14p"/>
    <property type="match status" value="1"/>
</dbReference>
<sequence length="281" mass="33209">MAESTTQLSEFRRWVQEQKPILNSLDTDEFLLRFLRVAGFDLTEAKEHLIRFWKYRSENPQWFTNRDLINNPSMIEISHIVYCLQLPKPTKDNQIIFLMRIGQYDPTKYTFDAVTKYAFAVTDVLNSQPAAQTNGFIILLDFSQVKLQHVNQFTPDYTRRYVNCWEKMYPVNLQQIHFFNYPSLFDPVLHLFRMFLSRKLSDKLVFHGKSSDNSSKNSLHRHIDPAILPQEYGGQLESIEKLNQTFVQWTRENHAKMTQLDGFGVDLKQVSELFKKVQKDN</sequence>
<dbReference type="InterPro" id="IPR011074">
    <property type="entry name" value="CRAL/TRIO_N_dom"/>
</dbReference>
<dbReference type="GO" id="GO:1902936">
    <property type="term" value="F:phosphatidylinositol bisphosphate binding"/>
    <property type="evidence" value="ECO:0007669"/>
    <property type="project" value="TreeGrafter"/>
</dbReference>
<evidence type="ECO:0000313" key="4">
    <source>
        <dbReference type="Proteomes" id="UP000663828"/>
    </source>
</evidence>
<evidence type="ECO:0000259" key="1">
    <source>
        <dbReference type="PROSITE" id="PS50191"/>
    </source>
</evidence>
<dbReference type="PANTHER" id="PTHR10174">
    <property type="entry name" value="ALPHA-TOCOPHEROL TRANSFER PROTEIN-RELATED"/>
    <property type="match status" value="1"/>
</dbReference>
<feature type="domain" description="CRAL-TRIO" evidence="1">
    <location>
        <begin position="70"/>
        <end position="240"/>
    </location>
</feature>
<dbReference type="PROSITE" id="PS50191">
    <property type="entry name" value="CRAL_TRIO"/>
    <property type="match status" value="1"/>
</dbReference>
<dbReference type="GO" id="GO:0016020">
    <property type="term" value="C:membrane"/>
    <property type="evidence" value="ECO:0007669"/>
    <property type="project" value="TreeGrafter"/>
</dbReference>
<name>A0A813QY61_ADIRI</name>
<dbReference type="Gene3D" id="3.40.525.10">
    <property type="entry name" value="CRAL-TRIO lipid binding domain"/>
    <property type="match status" value="1"/>
</dbReference>
<dbReference type="SMART" id="SM01100">
    <property type="entry name" value="CRAL_TRIO_N"/>
    <property type="match status" value="1"/>
</dbReference>
<dbReference type="EMBL" id="CAJNOJ010000064">
    <property type="protein sequence ID" value="CAF1010163.1"/>
    <property type="molecule type" value="Genomic_DNA"/>
</dbReference>
<dbReference type="CDD" id="cd00170">
    <property type="entry name" value="SEC14"/>
    <property type="match status" value="1"/>
</dbReference>
<dbReference type="OrthoDB" id="7837562at2759"/>
<accession>A0A813QY61</accession>
<dbReference type="Pfam" id="PF00650">
    <property type="entry name" value="CRAL_TRIO"/>
    <property type="match status" value="1"/>
</dbReference>
<comment type="caution">
    <text evidence="2">The sequence shown here is derived from an EMBL/GenBank/DDBJ whole genome shotgun (WGS) entry which is preliminary data.</text>
</comment>
<dbReference type="PRINTS" id="PR00180">
    <property type="entry name" value="CRETINALDHBP"/>
</dbReference>
<dbReference type="InterPro" id="IPR001251">
    <property type="entry name" value="CRAL-TRIO_dom"/>
</dbReference>
<protein>
    <recommendedName>
        <fullName evidence="1">CRAL-TRIO domain-containing protein</fullName>
    </recommendedName>
</protein>
<dbReference type="SUPFAM" id="SSF52087">
    <property type="entry name" value="CRAL/TRIO domain"/>
    <property type="match status" value="1"/>
</dbReference>
<organism evidence="2 4">
    <name type="scientific">Adineta ricciae</name>
    <name type="common">Rotifer</name>
    <dbReference type="NCBI Taxonomy" id="249248"/>
    <lineage>
        <taxon>Eukaryota</taxon>
        <taxon>Metazoa</taxon>
        <taxon>Spiralia</taxon>
        <taxon>Gnathifera</taxon>
        <taxon>Rotifera</taxon>
        <taxon>Eurotatoria</taxon>
        <taxon>Bdelloidea</taxon>
        <taxon>Adinetida</taxon>
        <taxon>Adinetidae</taxon>
        <taxon>Adineta</taxon>
    </lineage>
</organism>
<dbReference type="PANTHER" id="PTHR10174:SF208">
    <property type="entry name" value="CRAL-TRIO DOMAIN-CONTAINING PROTEIN DDB_G0278031"/>
    <property type="match status" value="1"/>
</dbReference>